<keyword evidence="2" id="KW-0698">rRNA processing</keyword>
<keyword evidence="3" id="KW-0853">WD repeat</keyword>
<keyword evidence="7" id="KW-0808">Transferase</keyword>
<dbReference type="Pfam" id="PF00400">
    <property type="entry name" value="WD40"/>
    <property type="match status" value="1"/>
</dbReference>
<dbReference type="InterPro" id="IPR001680">
    <property type="entry name" value="WD40_rpt"/>
</dbReference>
<dbReference type="eggNOG" id="KOG2055">
    <property type="taxonomic scope" value="Eukaryota"/>
</dbReference>
<dbReference type="InterPro" id="IPR036322">
    <property type="entry name" value="WD40_repeat_dom_sf"/>
</dbReference>
<dbReference type="Proteomes" id="UP000008983">
    <property type="component" value="Unassembled WGS sequence"/>
</dbReference>
<evidence type="ECO:0000313" key="7">
    <source>
        <dbReference type="EMBL" id="EGR30830.1"/>
    </source>
</evidence>
<evidence type="ECO:0000313" key="8">
    <source>
        <dbReference type="Proteomes" id="UP000008983"/>
    </source>
</evidence>
<dbReference type="Gene3D" id="2.130.10.10">
    <property type="entry name" value="YVTN repeat-like/Quinoprotein amine dehydrogenase"/>
    <property type="match status" value="1"/>
</dbReference>
<dbReference type="GO" id="GO:0032040">
    <property type="term" value="C:small-subunit processome"/>
    <property type="evidence" value="ECO:0007669"/>
    <property type="project" value="TreeGrafter"/>
</dbReference>
<evidence type="ECO:0000256" key="3">
    <source>
        <dbReference type="ARBA" id="ARBA00022574"/>
    </source>
</evidence>
<comment type="similarity">
    <text evidence="6">Belongs to the WD repeat UTP18 family.</text>
</comment>
<dbReference type="STRING" id="857967.G0QVE1"/>
<dbReference type="GO" id="GO:0034388">
    <property type="term" value="C:Pwp2p-containing subcomplex of 90S preribosome"/>
    <property type="evidence" value="ECO:0007669"/>
    <property type="project" value="TreeGrafter"/>
</dbReference>
<dbReference type="GeneID" id="14906949"/>
<sequence>MEKQLEKLDDIINDESLTNIPTKKPQIDQPINIKITNQIEDAAWFDVEDSKIEIDITKVARLRKLRKTEEEKTITGQEYQTRLKQFYNDKLKTTNFYGWAFDDEQNQIHQQSVIQDNEYDNNPNQILDKMLQTQYSVYTDNYKPQNLLNEIVDIERIGQIPIKDKHNAVIQDIDFHTNNLVFFTSGLDQLIKIFTIRENKPAFRDNIKLLKQVYVENFPISTAQFLLQKNQILLASQNKRHLLYYDLVSDKVEKISSHLFTQRFSSKIDKFVISPDQNYIAVYSSEGYIMILNAHTKQFLFEFKMNEECKSLCFSFDSKFLFSGGKTNKIYQWDLSKRSIFDVFLNEGSQCTNNIKMSSNGGFFAASSDSGVVNVFEYEKNTNKMKKEVIKEIQNLTTSIDNLSFNSQNEILLCASKWKINAIRLVHVPSFTVFANWPNFKTQVKLISACKFSHNGKYLAIGNDAGLTHIYNFKHYN</sequence>
<evidence type="ECO:0000256" key="1">
    <source>
        <dbReference type="ARBA" id="ARBA00004604"/>
    </source>
</evidence>
<keyword evidence="5" id="KW-0539">Nucleus</keyword>
<keyword evidence="7" id="KW-0328">Glycosyltransferase</keyword>
<evidence type="ECO:0000256" key="5">
    <source>
        <dbReference type="ARBA" id="ARBA00023242"/>
    </source>
</evidence>
<dbReference type="GO" id="GO:0006364">
    <property type="term" value="P:rRNA processing"/>
    <property type="evidence" value="ECO:0007669"/>
    <property type="project" value="UniProtKB-KW"/>
</dbReference>
<protein>
    <submittedName>
        <fullName evidence="7">WD repeat protein</fullName>
        <ecNumber evidence="7">2.4.1.37</ecNumber>
    </submittedName>
</protein>
<dbReference type="PANTHER" id="PTHR18359:SF0">
    <property type="entry name" value="U3 SMALL NUCLEOLAR RNA-ASSOCIATED PROTEIN 18 HOMOLOG"/>
    <property type="match status" value="1"/>
</dbReference>
<keyword evidence="8" id="KW-1185">Reference proteome</keyword>
<organism evidence="7 8">
    <name type="scientific">Ichthyophthirius multifiliis</name>
    <name type="common">White spot disease agent</name>
    <name type="synonym">Ich</name>
    <dbReference type="NCBI Taxonomy" id="5932"/>
    <lineage>
        <taxon>Eukaryota</taxon>
        <taxon>Sar</taxon>
        <taxon>Alveolata</taxon>
        <taxon>Ciliophora</taxon>
        <taxon>Intramacronucleata</taxon>
        <taxon>Oligohymenophorea</taxon>
        <taxon>Hymenostomatida</taxon>
        <taxon>Ophryoglenina</taxon>
        <taxon>Ichthyophthirius</taxon>
    </lineage>
</organism>
<name>G0QVE1_ICHMU</name>
<dbReference type="OrthoDB" id="1935146at2759"/>
<dbReference type="InterPro" id="IPR045161">
    <property type="entry name" value="Utp18"/>
</dbReference>
<dbReference type="EMBL" id="GL983940">
    <property type="protein sequence ID" value="EGR30830.1"/>
    <property type="molecule type" value="Genomic_DNA"/>
</dbReference>
<dbReference type="SMART" id="SM00320">
    <property type="entry name" value="WD40"/>
    <property type="match status" value="5"/>
</dbReference>
<dbReference type="InParanoid" id="G0QVE1"/>
<keyword evidence="4" id="KW-0677">Repeat</keyword>
<dbReference type="RefSeq" id="XP_004032417.1">
    <property type="nucleotide sequence ID" value="XM_004032369.1"/>
</dbReference>
<proteinExistence type="inferred from homology"/>
<gene>
    <name evidence="7" type="ORF">IMG5_123020</name>
</gene>
<reference evidence="7 8" key="1">
    <citation type="submission" date="2011-07" db="EMBL/GenBank/DDBJ databases">
        <authorList>
            <person name="Coyne R."/>
            <person name="Brami D."/>
            <person name="Johnson J."/>
            <person name="Hostetler J."/>
            <person name="Hannick L."/>
            <person name="Clark T."/>
            <person name="Cassidy-Hanley D."/>
            <person name="Inman J."/>
        </authorList>
    </citation>
    <scope>NUCLEOTIDE SEQUENCE [LARGE SCALE GENOMIC DNA]</scope>
    <source>
        <strain evidence="7 8">G5</strain>
    </source>
</reference>
<evidence type="ECO:0000256" key="2">
    <source>
        <dbReference type="ARBA" id="ARBA00022552"/>
    </source>
</evidence>
<evidence type="ECO:0000256" key="4">
    <source>
        <dbReference type="ARBA" id="ARBA00022737"/>
    </source>
</evidence>
<accession>G0QVE1</accession>
<comment type="subcellular location">
    <subcellularLocation>
        <location evidence="1">Nucleus</location>
        <location evidence="1">Nucleolus</location>
    </subcellularLocation>
</comment>
<dbReference type="SUPFAM" id="SSF50978">
    <property type="entry name" value="WD40 repeat-like"/>
    <property type="match status" value="1"/>
</dbReference>
<dbReference type="OMA" id="DLNRATY"/>
<dbReference type="PANTHER" id="PTHR18359">
    <property type="entry name" value="WD-REPEAT PROTEIN-RELATED"/>
    <property type="match status" value="1"/>
</dbReference>
<dbReference type="GO" id="GO:0004381">
    <property type="term" value="F:fucosylgalactoside 3-alpha-galactosyltransferase activity"/>
    <property type="evidence" value="ECO:0007669"/>
    <property type="project" value="UniProtKB-EC"/>
</dbReference>
<evidence type="ECO:0000256" key="6">
    <source>
        <dbReference type="ARBA" id="ARBA00025767"/>
    </source>
</evidence>
<dbReference type="EC" id="2.4.1.37" evidence="7"/>
<dbReference type="AlphaFoldDB" id="G0QVE1"/>
<dbReference type="InterPro" id="IPR015943">
    <property type="entry name" value="WD40/YVTN_repeat-like_dom_sf"/>
</dbReference>